<keyword evidence="6" id="KW-1185">Reference proteome</keyword>
<dbReference type="GO" id="GO:0005829">
    <property type="term" value="C:cytosol"/>
    <property type="evidence" value="ECO:0007669"/>
    <property type="project" value="TreeGrafter"/>
</dbReference>
<reference evidence="5 6" key="1">
    <citation type="submission" date="2019-07" db="EMBL/GenBank/DDBJ databases">
        <title>Draft genome for Aliikangiella sp. M105.</title>
        <authorList>
            <person name="Wang G."/>
        </authorList>
    </citation>
    <scope>NUCLEOTIDE SEQUENCE [LARGE SCALE GENOMIC DNA]</scope>
    <source>
        <strain evidence="5 6">M105</strain>
    </source>
</reference>
<evidence type="ECO:0000259" key="4">
    <source>
        <dbReference type="PROSITE" id="PS50851"/>
    </source>
</evidence>
<dbReference type="PANTHER" id="PTHR22617:SF45">
    <property type="entry name" value="CHEMOTAXIS PROTEIN CHEW"/>
    <property type="match status" value="1"/>
</dbReference>
<evidence type="ECO:0000313" key="6">
    <source>
        <dbReference type="Proteomes" id="UP000315439"/>
    </source>
</evidence>
<evidence type="ECO:0000256" key="3">
    <source>
        <dbReference type="ARBA" id="ARBA00022490"/>
    </source>
</evidence>
<name>A0A545UB64_9GAMM</name>
<dbReference type="OrthoDB" id="9790406at2"/>
<comment type="subcellular location">
    <subcellularLocation>
        <location evidence="1">Cytoplasm</location>
    </subcellularLocation>
</comment>
<dbReference type="Gene3D" id="2.30.30.40">
    <property type="entry name" value="SH3 Domains"/>
    <property type="match status" value="1"/>
</dbReference>
<sequence>MPSEIMQVIQNQEAQLTDSEMISDETGSQFLSFIVGNEEFSVNILRVQEIRAWEQPTFLPNSPEYIKGVLNLRGTIVPVMDLRRRFRFKNFEYNATTVIIILKSQYSDKNCLMGCVVDAVSDVFNMEESKIFDVPDYGSEIDGRFTAGVMTIDGHAVTLLNLENLLSLDLIDHPYAGGQVSNG</sequence>
<evidence type="ECO:0000313" key="5">
    <source>
        <dbReference type="EMBL" id="TQV86716.1"/>
    </source>
</evidence>
<dbReference type="Proteomes" id="UP000315439">
    <property type="component" value="Unassembled WGS sequence"/>
</dbReference>
<dbReference type="GO" id="GO:0006935">
    <property type="term" value="P:chemotaxis"/>
    <property type="evidence" value="ECO:0007669"/>
    <property type="project" value="InterPro"/>
</dbReference>
<dbReference type="SUPFAM" id="SSF50341">
    <property type="entry name" value="CheW-like"/>
    <property type="match status" value="1"/>
</dbReference>
<dbReference type="InterPro" id="IPR036061">
    <property type="entry name" value="CheW-like_dom_sf"/>
</dbReference>
<dbReference type="SMART" id="SM00260">
    <property type="entry name" value="CheW"/>
    <property type="match status" value="1"/>
</dbReference>
<feature type="domain" description="CheW-like" evidence="4">
    <location>
        <begin position="27"/>
        <end position="171"/>
    </location>
</feature>
<dbReference type="GO" id="GO:0007165">
    <property type="term" value="P:signal transduction"/>
    <property type="evidence" value="ECO:0007669"/>
    <property type="project" value="InterPro"/>
</dbReference>
<comment type="caution">
    <text evidence="5">The sequence shown here is derived from an EMBL/GenBank/DDBJ whole genome shotgun (WGS) entry which is preliminary data.</text>
</comment>
<gene>
    <name evidence="5" type="ORF">FLL46_17650</name>
</gene>
<accession>A0A545UB64</accession>
<keyword evidence="3" id="KW-0963">Cytoplasm</keyword>
<dbReference type="AlphaFoldDB" id="A0A545UB64"/>
<proteinExistence type="predicted"/>
<dbReference type="RefSeq" id="WP_142932641.1">
    <property type="nucleotide sequence ID" value="NZ_ML660166.1"/>
</dbReference>
<dbReference type="Gene3D" id="2.40.50.180">
    <property type="entry name" value="CheA-289, Domain 4"/>
    <property type="match status" value="1"/>
</dbReference>
<protein>
    <recommendedName>
        <fullName evidence="2">Chemotaxis protein CheW</fullName>
    </recommendedName>
</protein>
<dbReference type="InterPro" id="IPR039315">
    <property type="entry name" value="CheW"/>
</dbReference>
<organism evidence="5 6">
    <name type="scientific">Aliikangiella coralliicola</name>
    <dbReference type="NCBI Taxonomy" id="2592383"/>
    <lineage>
        <taxon>Bacteria</taxon>
        <taxon>Pseudomonadati</taxon>
        <taxon>Pseudomonadota</taxon>
        <taxon>Gammaproteobacteria</taxon>
        <taxon>Oceanospirillales</taxon>
        <taxon>Pleioneaceae</taxon>
        <taxon>Aliikangiella</taxon>
    </lineage>
</organism>
<evidence type="ECO:0000256" key="1">
    <source>
        <dbReference type="ARBA" id="ARBA00004496"/>
    </source>
</evidence>
<evidence type="ECO:0000256" key="2">
    <source>
        <dbReference type="ARBA" id="ARBA00021483"/>
    </source>
</evidence>
<dbReference type="InterPro" id="IPR002545">
    <property type="entry name" value="CheW-lke_dom"/>
</dbReference>
<dbReference type="EMBL" id="VIKS01000010">
    <property type="protein sequence ID" value="TQV86716.1"/>
    <property type="molecule type" value="Genomic_DNA"/>
</dbReference>
<dbReference type="PROSITE" id="PS50851">
    <property type="entry name" value="CHEW"/>
    <property type="match status" value="1"/>
</dbReference>
<dbReference type="Pfam" id="PF01584">
    <property type="entry name" value="CheW"/>
    <property type="match status" value="1"/>
</dbReference>
<dbReference type="PANTHER" id="PTHR22617">
    <property type="entry name" value="CHEMOTAXIS SENSOR HISTIDINE KINASE-RELATED"/>
    <property type="match status" value="1"/>
</dbReference>